<sequence length="152" mass="17753">MIEYGYIENGYLISKILEPETENYRDEETGYIKSKTISIKEQIERLGSLWKPVAPINENNRICEEGYIIRLVPYDAGDHIDYEYSKVLDLQKIKKDIVKQKEFLSDTDYQITKCNEAFMLGNPLPYDLSTIHQKRQAARAKINELETILNQS</sequence>
<name>A0A212JWS5_9BACT</name>
<gene>
    <name evidence="1" type="ORF">KL86DYS2_12509</name>
</gene>
<organism evidence="1">
    <name type="scientific">uncultured Dysgonomonas sp</name>
    <dbReference type="NCBI Taxonomy" id="206096"/>
    <lineage>
        <taxon>Bacteria</taxon>
        <taxon>Pseudomonadati</taxon>
        <taxon>Bacteroidota</taxon>
        <taxon>Bacteroidia</taxon>
        <taxon>Bacteroidales</taxon>
        <taxon>Dysgonomonadaceae</taxon>
        <taxon>Dysgonomonas</taxon>
        <taxon>environmental samples</taxon>
    </lineage>
</organism>
<dbReference type="AlphaFoldDB" id="A0A212JWS5"/>
<proteinExistence type="predicted"/>
<accession>A0A212JWS5</accession>
<dbReference type="RefSeq" id="WP_296950225.1">
    <property type="nucleotide sequence ID" value="NZ_LT599021.1"/>
</dbReference>
<dbReference type="EMBL" id="FLUL01000001">
    <property type="protein sequence ID" value="SBW03853.1"/>
    <property type="molecule type" value="Genomic_DNA"/>
</dbReference>
<evidence type="ECO:0000313" key="1">
    <source>
        <dbReference type="EMBL" id="SBW03853.1"/>
    </source>
</evidence>
<reference evidence="1" key="1">
    <citation type="submission" date="2016-04" db="EMBL/GenBank/DDBJ databases">
        <authorList>
            <person name="Evans L.H."/>
            <person name="Alamgir A."/>
            <person name="Owens N."/>
            <person name="Weber N.D."/>
            <person name="Virtaneva K."/>
            <person name="Barbian K."/>
            <person name="Babar A."/>
            <person name="Rosenke K."/>
        </authorList>
    </citation>
    <scope>NUCLEOTIDE SEQUENCE</scope>
    <source>
        <strain evidence="1">86-2</strain>
    </source>
</reference>
<protein>
    <submittedName>
        <fullName evidence="1">Uncharacterized protein</fullName>
    </submittedName>
</protein>